<dbReference type="EMBL" id="AMGW01000003">
    <property type="protein sequence ID" value="EXJ59934.1"/>
    <property type="molecule type" value="Genomic_DNA"/>
</dbReference>
<organism evidence="1 2">
    <name type="scientific">Cladophialophora yegresii CBS 114405</name>
    <dbReference type="NCBI Taxonomy" id="1182544"/>
    <lineage>
        <taxon>Eukaryota</taxon>
        <taxon>Fungi</taxon>
        <taxon>Dikarya</taxon>
        <taxon>Ascomycota</taxon>
        <taxon>Pezizomycotina</taxon>
        <taxon>Eurotiomycetes</taxon>
        <taxon>Chaetothyriomycetidae</taxon>
        <taxon>Chaetothyriales</taxon>
        <taxon>Herpotrichiellaceae</taxon>
        <taxon>Cladophialophora</taxon>
    </lineage>
</organism>
<proteinExistence type="predicted"/>
<dbReference type="Gene3D" id="2.130.10.10">
    <property type="entry name" value="YVTN repeat-like/Quinoprotein amine dehydrogenase"/>
    <property type="match status" value="1"/>
</dbReference>
<reference evidence="1 2" key="1">
    <citation type="submission" date="2013-03" db="EMBL/GenBank/DDBJ databases">
        <title>The Genome Sequence of Cladophialophora yegresii CBS 114405.</title>
        <authorList>
            <consortium name="The Broad Institute Genomics Platform"/>
            <person name="Cuomo C."/>
            <person name="de Hoog S."/>
            <person name="Gorbushina A."/>
            <person name="Walker B."/>
            <person name="Young S.K."/>
            <person name="Zeng Q."/>
            <person name="Gargeya S."/>
            <person name="Fitzgerald M."/>
            <person name="Haas B."/>
            <person name="Abouelleil A."/>
            <person name="Allen A.W."/>
            <person name="Alvarado L."/>
            <person name="Arachchi H.M."/>
            <person name="Berlin A.M."/>
            <person name="Chapman S.B."/>
            <person name="Gainer-Dewar J."/>
            <person name="Goldberg J."/>
            <person name="Griggs A."/>
            <person name="Gujja S."/>
            <person name="Hansen M."/>
            <person name="Howarth C."/>
            <person name="Imamovic A."/>
            <person name="Ireland A."/>
            <person name="Larimer J."/>
            <person name="McCowan C."/>
            <person name="Murphy C."/>
            <person name="Pearson M."/>
            <person name="Poon T.W."/>
            <person name="Priest M."/>
            <person name="Roberts A."/>
            <person name="Saif S."/>
            <person name="Shea T."/>
            <person name="Sisk P."/>
            <person name="Sykes S."/>
            <person name="Wortman J."/>
            <person name="Nusbaum C."/>
            <person name="Birren B."/>
        </authorList>
    </citation>
    <scope>NUCLEOTIDE SEQUENCE [LARGE SCALE GENOMIC DNA]</scope>
    <source>
        <strain evidence="1 2">CBS 114405</strain>
    </source>
</reference>
<dbReference type="OrthoDB" id="25131at2759"/>
<comment type="caution">
    <text evidence="1">The sequence shown here is derived from an EMBL/GenBank/DDBJ whole genome shotgun (WGS) entry which is preliminary data.</text>
</comment>
<evidence type="ECO:0000313" key="2">
    <source>
        <dbReference type="Proteomes" id="UP000019473"/>
    </source>
</evidence>
<gene>
    <name evidence="1" type="ORF">A1O7_04082</name>
</gene>
<dbReference type="SUPFAM" id="SSF50998">
    <property type="entry name" value="Quinoprotein alcohol dehydrogenase-like"/>
    <property type="match status" value="1"/>
</dbReference>
<protein>
    <submittedName>
        <fullName evidence="1">Uncharacterized protein</fullName>
    </submittedName>
</protein>
<dbReference type="InterPro" id="IPR011047">
    <property type="entry name" value="Quinoprotein_ADH-like_sf"/>
</dbReference>
<dbReference type="InterPro" id="IPR015943">
    <property type="entry name" value="WD40/YVTN_repeat-like_dom_sf"/>
</dbReference>
<sequence>MQAYQQLGSCAPSSREDVYVFAIAPVTNRGLAAITSADELLLLDRGSLAQSNVGRLQGAPVGLTSLVVADQGTAVICAGGDGAVAVFDLRSGSRAAQFKSGMCDCHVY</sequence>
<dbReference type="Proteomes" id="UP000019473">
    <property type="component" value="Unassembled WGS sequence"/>
</dbReference>
<dbReference type="GeneID" id="19178672"/>
<accession>W9WNG5</accession>
<dbReference type="VEuPathDB" id="FungiDB:A1O7_04082"/>
<dbReference type="STRING" id="1182544.W9WNG5"/>
<name>W9WNG5_9EURO</name>
<dbReference type="HOGENOM" id="CLU_2196690_0_0_1"/>
<dbReference type="RefSeq" id="XP_007756287.1">
    <property type="nucleotide sequence ID" value="XM_007758097.1"/>
</dbReference>
<evidence type="ECO:0000313" key="1">
    <source>
        <dbReference type="EMBL" id="EXJ59934.1"/>
    </source>
</evidence>
<keyword evidence="2" id="KW-1185">Reference proteome</keyword>
<dbReference type="AlphaFoldDB" id="W9WNG5"/>